<dbReference type="Proteomes" id="UP000529710">
    <property type="component" value="Unassembled WGS sequence"/>
</dbReference>
<dbReference type="AlphaFoldDB" id="A0A7Y0HT55"/>
<dbReference type="EMBL" id="JAAIIF010000006">
    <property type="protein sequence ID" value="NMM95850.1"/>
    <property type="molecule type" value="Genomic_DNA"/>
</dbReference>
<keyword evidence="2" id="KW-1185">Reference proteome</keyword>
<organism evidence="1 2">
    <name type="scientific">Bifidobacterium erythrocebi</name>
    <dbReference type="NCBI Taxonomy" id="2675325"/>
    <lineage>
        <taxon>Bacteria</taxon>
        <taxon>Bacillati</taxon>
        <taxon>Actinomycetota</taxon>
        <taxon>Actinomycetes</taxon>
        <taxon>Bifidobacteriales</taxon>
        <taxon>Bifidobacteriaceae</taxon>
        <taxon>Bifidobacterium</taxon>
    </lineage>
</organism>
<evidence type="ECO:0000313" key="2">
    <source>
        <dbReference type="Proteomes" id="UP000529710"/>
    </source>
</evidence>
<accession>A0A7Y0HT55</accession>
<reference evidence="1 2" key="1">
    <citation type="submission" date="2020-02" db="EMBL/GenBank/DDBJ databases">
        <title>Characterization of phylogenetic diversity of novel bifidobacterial species isolated in Czech ZOOs.</title>
        <authorList>
            <person name="Lugli G.A."/>
            <person name="Vera N.B."/>
            <person name="Ventura M."/>
        </authorList>
    </citation>
    <scope>NUCLEOTIDE SEQUENCE [LARGE SCALE GENOMIC DNA]</scope>
    <source>
        <strain evidence="1 2">DSM 109960</strain>
    </source>
</reference>
<evidence type="ECO:0000313" key="1">
    <source>
        <dbReference type="EMBL" id="NMM95850.1"/>
    </source>
</evidence>
<sequence>MTTPQFILDLRKKIDHAEPSRVQPCGLYVGEVSSFAAKDRGLERIAS</sequence>
<name>A0A7Y0HT55_9BIFI</name>
<dbReference type="RefSeq" id="WP_169079064.1">
    <property type="nucleotide sequence ID" value="NZ_JAAIIF010000006.1"/>
</dbReference>
<proteinExistence type="predicted"/>
<gene>
    <name evidence="1" type="ORF">G1C98_0586</name>
</gene>
<protein>
    <submittedName>
        <fullName evidence="1">Uncharacterized protein</fullName>
    </submittedName>
</protein>
<comment type="caution">
    <text evidence="1">The sequence shown here is derived from an EMBL/GenBank/DDBJ whole genome shotgun (WGS) entry which is preliminary data.</text>
</comment>